<dbReference type="SMART" id="SM00448">
    <property type="entry name" value="REC"/>
    <property type="match status" value="1"/>
</dbReference>
<comment type="caution">
    <text evidence="4">The sequence shown here is derived from an EMBL/GenBank/DDBJ whole genome shotgun (WGS) entry which is preliminary data.</text>
</comment>
<organism evidence="4 5">
    <name type="scientific">Candidatus Ghiorseimicrobium undicola</name>
    <dbReference type="NCBI Taxonomy" id="1974746"/>
    <lineage>
        <taxon>Bacteria</taxon>
        <taxon>Pseudomonadati</taxon>
        <taxon>Candidatus Omnitrophota</taxon>
        <taxon>Candidatus Ghiorseimicrobium</taxon>
    </lineage>
</organism>
<dbReference type="PROSITE" id="PS50110">
    <property type="entry name" value="RESPONSE_REGULATORY"/>
    <property type="match status" value="1"/>
</dbReference>
<keyword evidence="1 2" id="KW-0597">Phosphoprotein</keyword>
<evidence type="ECO:0000313" key="4">
    <source>
        <dbReference type="EMBL" id="PIQ89095.1"/>
    </source>
</evidence>
<dbReference type="PANTHER" id="PTHR44591:SF3">
    <property type="entry name" value="RESPONSE REGULATORY DOMAIN-CONTAINING PROTEIN"/>
    <property type="match status" value="1"/>
</dbReference>
<protein>
    <recommendedName>
        <fullName evidence="3">Response regulatory domain-containing protein</fullName>
    </recommendedName>
</protein>
<dbReference type="InterPro" id="IPR001789">
    <property type="entry name" value="Sig_transdc_resp-reg_receiver"/>
</dbReference>
<proteinExistence type="predicted"/>
<gene>
    <name evidence="4" type="ORF">COV72_04690</name>
</gene>
<dbReference type="SUPFAM" id="SSF52172">
    <property type="entry name" value="CheY-like"/>
    <property type="match status" value="1"/>
</dbReference>
<dbReference type="InterPro" id="IPR050595">
    <property type="entry name" value="Bact_response_regulator"/>
</dbReference>
<accession>A0A2H0M036</accession>
<dbReference type="PANTHER" id="PTHR44591">
    <property type="entry name" value="STRESS RESPONSE REGULATOR PROTEIN 1"/>
    <property type="match status" value="1"/>
</dbReference>
<evidence type="ECO:0000313" key="5">
    <source>
        <dbReference type="Proteomes" id="UP000229641"/>
    </source>
</evidence>
<dbReference type="InterPro" id="IPR011006">
    <property type="entry name" value="CheY-like_superfamily"/>
</dbReference>
<evidence type="ECO:0000256" key="1">
    <source>
        <dbReference type="ARBA" id="ARBA00022553"/>
    </source>
</evidence>
<name>A0A2H0M036_9BACT</name>
<evidence type="ECO:0000259" key="3">
    <source>
        <dbReference type="PROSITE" id="PS50110"/>
    </source>
</evidence>
<dbReference type="Pfam" id="PF00072">
    <property type="entry name" value="Response_reg"/>
    <property type="match status" value="1"/>
</dbReference>
<dbReference type="Proteomes" id="UP000229641">
    <property type="component" value="Unassembled WGS sequence"/>
</dbReference>
<sequence>MSRVMIIDDDKLFVEEAAETLKLSGYKVHLFTDAEEALAQIGGIMPAAVLVDLKMSPVSGFKFTAELRKLPKLANIPVIGMTGFYANDEHRPLIRICGIEKCLIKPIQPLDIIAALEEAIKGDDSSK</sequence>
<dbReference type="GO" id="GO:0000160">
    <property type="term" value="P:phosphorelay signal transduction system"/>
    <property type="evidence" value="ECO:0007669"/>
    <property type="project" value="InterPro"/>
</dbReference>
<dbReference type="Gene3D" id="3.40.50.2300">
    <property type="match status" value="1"/>
</dbReference>
<feature type="modified residue" description="4-aspartylphosphate" evidence="2">
    <location>
        <position position="52"/>
    </location>
</feature>
<dbReference type="AlphaFoldDB" id="A0A2H0M036"/>
<feature type="domain" description="Response regulatory" evidence="3">
    <location>
        <begin position="3"/>
        <end position="120"/>
    </location>
</feature>
<dbReference type="EMBL" id="PCWA01000073">
    <property type="protein sequence ID" value="PIQ89095.1"/>
    <property type="molecule type" value="Genomic_DNA"/>
</dbReference>
<evidence type="ECO:0000256" key="2">
    <source>
        <dbReference type="PROSITE-ProRule" id="PRU00169"/>
    </source>
</evidence>
<reference evidence="4 5" key="1">
    <citation type="submission" date="2017-09" db="EMBL/GenBank/DDBJ databases">
        <title>Depth-based differentiation of microbial function through sediment-hosted aquifers and enrichment of novel symbionts in the deep terrestrial subsurface.</title>
        <authorList>
            <person name="Probst A.J."/>
            <person name="Ladd B."/>
            <person name="Jarett J.K."/>
            <person name="Geller-Mcgrath D.E."/>
            <person name="Sieber C.M."/>
            <person name="Emerson J.B."/>
            <person name="Anantharaman K."/>
            <person name="Thomas B.C."/>
            <person name="Malmstrom R."/>
            <person name="Stieglmeier M."/>
            <person name="Klingl A."/>
            <person name="Woyke T."/>
            <person name="Ryan C.M."/>
            <person name="Banfield J.F."/>
        </authorList>
    </citation>
    <scope>NUCLEOTIDE SEQUENCE [LARGE SCALE GENOMIC DNA]</scope>
    <source>
        <strain evidence="4">CG11_big_fil_rev_8_21_14_0_20_42_13</strain>
    </source>
</reference>